<evidence type="ECO:0000313" key="3">
    <source>
        <dbReference type="Proteomes" id="UP001197093"/>
    </source>
</evidence>
<proteinExistence type="predicted"/>
<evidence type="ECO:0000313" key="2">
    <source>
        <dbReference type="EMBL" id="KAG7292883.1"/>
    </source>
</evidence>
<dbReference type="AlphaFoldDB" id="A0AAD4F8X5"/>
<dbReference type="Pfam" id="PF13095">
    <property type="entry name" value="FTA2"/>
    <property type="match status" value="1"/>
</dbReference>
<sequence>MPASRPLPWFKGPKLGPFGFRDETNRDIKFLEHLGGGAHAEVFRAVIDGSEYAIKLFRFLHPSLLVAQNLLEDGLVSIEDVINQNDPFHCECRAYGRLKEANREDLAARCYGYVLLDQSHEDELARLGFDSWDRRAATKGRPIRAVVKEYIADDGDGPFTYEMLPRMRRDIQDLNRLGIVVWDVRADNYRAGRLIDFSQAHTVPHMELDWNSAIYSRSHVMETCVRDLACFDDMVEEWNDEHPDPRSPEELFVDPPE</sequence>
<dbReference type="EMBL" id="JAHCVI010000001">
    <property type="protein sequence ID" value="KAG7292883.1"/>
    <property type="molecule type" value="Genomic_DNA"/>
</dbReference>
<comment type="caution">
    <text evidence="2">The sequence shown here is derived from an EMBL/GenBank/DDBJ whole genome shotgun (WGS) entry which is preliminary data.</text>
</comment>
<keyword evidence="3" id="KW-1185">Reference proteome</keyword>
<dbReference type="GO" id="GO:0005524">
    <property type="term" value="F:ATP binding"/>
    <property type="evidence" value="ECO:0007669"/>
    <property type="project" value="UniProtKB-UniRule"/>
</dbReference>
<dbReference type="InterPro" id="IPR017441">
    <property type="entry name" value="Protein_kinase_ATP_BS"/>
</dbReference>
<evidence type="ECO:0008006" key="4">
    <source>
        <dbReference type="Google" id="ProtNLM"/>
    </source>
</evidence>
<gene>
    <name evidence="2" type="ORF">NEMBOFW57_002928</name>
</gene>
<name>A0AAD4F8X5_9PEZI</name>
<keyword evidence="1" id="KW-0547">Nucleotide-binding</keyword>
<feature type="binding site" evidence="1">
    <location>
        <position position="55"/>
    </location>
    <ligand>
        <name>ATP</name>
        <dbReference type="ChEBI" id="CHEBI:30616"/>
    </ligand>
</feature>
<accession>A0AAD4F8X5</accession>
<dbReference type="PROSITE" id="PS00107">
    <property type="entry name" value="PROTEIN_KINASE_ATP"/>
    <property type="match status" value="1"/>
</dbReference>
<reference evidence="2" key="1">
    <citation type="submission" date="2023-02" db="EMBL/GenBank/DDBJ databases">
        <authorList>
            <person name="Palmer J.M."/>
        </authorList>
    </citation>
    <scope>NUCLEOTIDE SEQUENCE</scope>
    <source>
        <strain evidence="2">FW57</strain>
    </source>
</reference>
<dbReference type="InterPro" id="IPR025213">
    <property type="entry name" value="Sim4_Fta2"/>
</dbReference>
<organism evidence="2 3">
    <name type="scientific">Staphylotrichum longicolle</name>
    <dbReference type="NCBI Taxonomy" id="669026"/>
    <lineage>
        <taxon>Eukaryota</taxon>
        <taxon>Fungi</taxon>
        <taxon>Dikarya</taxon>
        <taxon>Ascomycota</taxon>
        <taxon>Pezizomycotina</taxon>
        <taxon>Sordariomycetes</taxon>
        <taxon>Sordariomycetidae</taxon>
        <taxon>Sordariales</taxon>
        <taxon>Chaetomiaceae</taxon>
        <taxon>Staphylotrichum</taxon>
    </lineage>
</organism>
<protein>
    <recommendedName>
        <fullName evidence="4">Protein kinase domain-containing protein</fullName>
    </recommendedName>
</protein>
<dbReference type="InterPro" id="IPR011009">
    <property type="entry name" value="Kinase-like_dom_sf"/>
</dbReference>
<keyword evidence="1" id="KW-0067">ATP-binding</keyword>
<dbReference type="SUPFAM" id="SSF56112">
    <property type="entry name" value="Protein kinase-like (PK-like)"/>
    <property type="match status" value="1"/>
</dbReference>
<evidence type="ECO:0000256" key="1">
    <source>
        <dbReference type="PROSITE-ProRule" id="PRU10141"/>
    </source>
</evidence>
<dbReference type="Proteomes" id="UP001197093">
    <property type="component" value="Unassembled WGS sequence"/>
</dbReference>